<evidence type="ECO:0000313" key="3">
    <source>
        <dbReference type="Proteomes" id="UP000198403"/>
    </source>
</evidence>
<dbReference type="Proteomes" id="UP000198403">
    <property type="component" value="Unassembled WGS sequence"/>
</dbReference>
<protein>
    <submittedName>
        <fullName evidence="2">Uncharacterized protein</fullName>
    </submittedName>
</protein>
<dbReference type="RefSeq" id="WP_089335214.1">
    <property type="nucleotide sequence ID" value="NZ_FZNO01000003.1"/>
</dbReference>
<keyword evidence="1" id="KW-0175">Coiled coil</keyword>
<name>A0A238VEN0_9ACTN</name>
<proteinExistence type="predicted"/>
<feature type="coiled-coil region" evidence="1">
    <location>
        <begin position="25"/>
        <end position="59"/>
    </location>
</feature>
<dbReference type="EMBL" id="FZNO01000003">
    <property type="protein sequence ID" value="SNR32860.1"/>
    <property type="molecule type" value="Genomic_DNA"/>
</dbReference>
<evidence type="ECO:0000313" key="2">
    <source>
        <dbReference type="EMBL" id="SNR32860.1"/>
    </source>
</evidence>
<reference evidence="2 3" key="1">
    <citation type="submission" date="2017-06" db="EMBL/GenBank/DDBJ databases">
        <authorList>
            <person name="Kim H.J."/>
            <person name="Triplett B.A."/>
        </authorList>
    </citation>
    <scope>NUCLEOTIDE SEQUENCE [LARGE SCALE GENOMIC DNA]</scope>
    <source>
        <strain evidence="2 3">DSM 44272</strain>
    </source>
</reference>
<dbReference type="AlphaFoldDB" id="A0A238VEN0"/>
<organism evidence="2 3">
    <name type="scientific">Blastococcus mobilis</name>
    <dbReference type="NCBI Taxonomy" id="1938746"/>
    <lineage>
        <taxon>Bacteria</taxon>
        <taxon>Bacillati</taxon>
        <taxon>Actinomycetota</taxon>
        <taxon>Actinomycetes</taxon>
        <taxon>Geodermatophilales</taxon>
        <taxon>Geodermatophilaceae</taxon>
        <taxon>Blastococcus</taxon>
    </lineage>
</organism>
<gene>
    <name evidence="2" type="ORF">SAMN06272737_10361</name>
</gene>
<sequence length="79" mass="8896">MSIDPNWKPDPVKVAALIADHEADVAAQELIVEKLRDLVDDEERELTRRQRRVEEIREAWARHGVEVPDGLRGALGASS</sequence>
<evidence type="ECO:0000256" key="1">
    <source>
        <dbReference type="SAM" id="Coils"/>
    </source>
</evidence>
<accession>A0A238VEN0</accession>
<keyword evidence="3" id="KW-1185">Reference proteome</keyword>